<dbReference type="PROSITE" id="PS51194">
    <property type="entry name" value="HELICASE_CTER"/>
    <property type="match status" value="1"/>
</dbReference>
<dbReference type="PANTHER" id="PTHR10799">
    <property type="entry name" value="SNF2/RAD54 HELICASE FAMILY"/>
    <property type="match status" value="1"/>
</dbReference>
<sequence length="1038" mass="119088">MIVLHGTWNPPETIKNRGYFFLWGETSSYSPIKRKGHPPKIGTHPFQINENTLYKVIESLGLENSKNCSKKICPDNVTYLLPSYSKSPQACPKLFLEDNIKNLEELVKLSPWKVNGLNITHDNAILLLSTLSEVMKKIQGIIIGTDLKFWSNVSKFIIELLAKQQFIPSIVIPENIESEIIAQWEHILDRSEDRIRFSMLVKSIPPVCMSILQDNKIPNSPEVFLLDYINAVINECIQNWISLSQIRMRKSTFSKAWLESLIIGEPIMGYTSKRMNLSKGILLWKGQIYKKEKSTFKTCFRLEPPALGDDIKSDHWTLQYFLQASDDPSLLVPAEKVWKESKDTLQFLNRKFDYPQEKLLIDLGKASRLYPPIETSLLSAKPVDAHLTNQDAYKFLKEVGLLLQESGFGILVPPFWNKNTTQKTLGVKLSLKPKRTAKTSKGILNFSSIIEYDWKIALGRKIIDKEELEKLASLKEPLVRIRGQWVELKQDHIEKTLKFFKSRNSGEMKLSETLKLTIGHEDLEQGLSINEFHTSGWLNELFKQLSGKAKIKELQQPHGFIGELRPYQINGFSWLFFLRQYGLGACLADDMGLGKTIQLLALLLKDKIIGVKKPTLLICPTSIIGNWKRESVRFAPSLKVLVHHGINRKNGKEFLSEASEYDFIITTYGLAHRDEERLTQIEWNSVVLDEAQNIKNYFTKQSQSIRKLKADYRVALTGTPIENRLSELWSIMDFLNPNYLGSASEFHKKFALPIERFNDKDAGIRLKNLVQPFILRRLKSDPTVIKDLPEKIEMKTYCNLSKEQATLYKAVVKDMLRKIEDDSGIKRKGLILSALIKLKQICNHPAHFLDDGSEVQDRSGKVKRIIEILEEILAEGHNALIFTQFAKMGGILKNYLQNVFNQEVLFLHGGVSQKFRDKMILRFSEKNGPKLFILSLKAGGLGLNLTRANHVIHFDRWWNPAVENQATDRAFRIGQTKNVMVHKFICEGTLEEKIDEMIESKKILAERVITKGEGWLTEMTTEKLREVFTLRQVAVYSE</sequence>
<proteinExistence type="predicted"/>
<dbReference type="EMBL" id="LAZR01005009">
    <property type="protein sequence ID" value="KKN03680.1"/>
    <property type="molecule type" value="Genomic_DNA"/>
</dbReference>
<evidence type="ECO:0000256" key="1">
    <source>
        <dbReference type="ARBA" id="ARBA00022801"/>
    </source>
</evidence>
<evidence type="ECO:0008006" key="5">
    <source>
        <dbReference type="Google" id="ProtNLM"/>
    </source>
</evidence>
<dbReference type="InterPro" id="IPR000330">
    <property type="entry name" value="SNF2_N"/>
</dbReference>
<dbReference type="SMART" id="SM00487">
    <property type="entry name" value="DEXDc"/>
    <property type="match status" value="1"/>
</dbReference>
<dbReference type="AlphaFoldDB" id="A0A0F9M8B5"/>
<dbReference type="InterPro" id="IPR014001">
    <property type="entry name" value="Helicase_ATP-bd"/>
</dbReference>
<dbReference type="FunFam" id="3.40.50.300:FF:000533">
    <property type="entry name" value="Helicase, Snf2 family"/>
    <property type="match status" value="1"/>
</dbReference>
<feature type="domain" description="Helicase C-terminal" evidence="3">
    <location>
        <begin position="864"/>
        <end position="1020"/>
    </location>
</feature>
<dbReference type="SUPFAM" id="SSF52540">
    <property type="entry name" value="P-loop containing nucleoside triphosphate hydrolases"/>
    <property type="match status" value="2"/>
</dbReference>
<dbReference type="InterPro" id="IPR038718">
    <property type="entry name" value="SNF2-like_sf"/>
</dbReference>
<keyword evidence="1" id="KW-0378">Hydrolase</keyword>
<dbReference type="InterPro" id="IPR001650">
    <property type="entry name" value="Helicase_C-like"/>
</dbReference>
<evidence type="ECO:0000313" key="4">
    <source>
        <dbReference type="EMBL" id="KKN03680.1"/>
    </source>
</evidence>
<dbReference type="Pfam" id="PF12419">
    <property type="entry name" value="DUF3670"/>
    <property type="match status" value="1"/>
</dbReference>
<dbReference type="Gene3D" id="3.40.50.10810">
    <property type="entry name" value="Tandem AAA-ATPase domain"/>
    <property type="match status" value="1"/>
</dbReference>
<dbReference type="InterPro" id="IPR027417">
    <property type="entry name" value="P-loop_NTPase"/>
</dbReference>
<organism evidence="4">
    <name type="scientific">marine sediment metagenome</name>
    <dbReference type="NCBI Taxonomy" id="412755"/>
    <lineage>
        <taxon>unclassified sequences</taxon>
        <taxon>metagenomes</taxon>
        <taxon>ecological metagenomes</taxon>
    </lineage>
</organism>
<dbReference type="Gene3D" id="3.40.50.300">
    <property type="entry name" value="P-loop containing nucleotide triphosphate hydrolases"/>
    <property type="match status" value="1"/>
</dbReference>
<dbReference type="Pfam" id="PF00176">
    <property type="entry name" value="SNF2-rel_dom"/>
    <property type="match status" value="1"/>
</dbReference>
<dbReference type="SMART" id="SM00490">
    <property type="entry name" value="HELICc"/>
    <property type="match status" value="1"/>
</dbReference>
<feature type="domain" description="Helicase ATP-binding" evidence="2">
    <location>
        <begin position="576"/>
        <end position="738"/>
    </location>
</feature>
<gene>
    <name evidence="4" type="ORF">LCGC14_1105260</name>
</gene>
<protein>
    <recommendedName>
        <fullName evidence="5">Helicase ATP-binding domain-containing protein</fullName>
    </recommendedName>
</protein>
<comment type="caution">
    <text evidence="4">The sequence shown here is derived from an EMBL/GenBank/DDBJ whole genome shotgun (WGS) entry which is preliminary data.</text>
</comment>
<accession>A0A0F9M8B5</accession>
<dbReference type="InterPro" id="IPR049730">
    <property type="entry name" value="SNF2/RAD54-like_C"/>
</dbReference>
<dbReference type="Pfam" id="PF00271">
    <property type="entry name" value="Helicase_C"/>
    <property type="match status" value="1"/>
</dbReference>
<evidence type="ECO:0000259" key="3">
    <source>
        <dbReference type="PROSITE" id="PS51194"/>
    </source>
</evidence>
<dbReference type="GO" id="GO:0016787">
    <property type="term" value="F:hydrolase activity"/>
    <property type="evidence" value="ECO:0007669"/>
    <property type="project" value="UniProtKB-KW"/>
</dbReference>
<dbReference type="CDD" id="cd18793">
    <property type="entry name" value="SF2_C_SNF"/>
    <property type="match status" value="1"/>
</dbReference>
<dbReference type="InterPro" id="IPR022138">
    <property type="entry name" value="DUF3670"/>
</dbReference>
<dbReference type="GO" id="GO:0005524">
    <property type="term" value="F:ATP binding"/>
    <property type="evidence" value="ECO:0007669"/>
    <property type="project" value="InterPro"/>
</dbReference>
<name>A0A0F9M8B5_9ZZZZ</name>
<dbReference type="CDD" id="cd18012">
    <property type="entry name" value="DEXQc_arch_SWI2_SNF2"/>
    <property type="match status" value="1"/>
</dbReference>
<dbReference type="PROSITE" id="PS51192">
    <property type="entry name" value="HELICASE_ATP_BIND_1"/>
    <property type="match status" value="1"/>
</dbReference>
<reference evidence="4" key="1">
    <citation type="journal article" date="2015" name="Nature">
        <title>Complex archaea that bridge the gap between prokaryotes and eukaryotes.</title>
        <authorList>
            <person name="Spang A."/>
            <person name="Saw J.H."/>
            <person name="Jorgensen S.L."/>
            <person name="Zaremba-Niedzwiedzka K."/>
            <person name="Martijn J."/>
            <person name="Lind A.E."/>
            <person name="van Eijk R."/>
            <person name="Schleper C."/>
            <person name="Guy L."/>
            <person name="Ettema T.J."/>
        </authorList>
    </citation>
    <scope>NUCLEOTIDE SEQUENCE</scope>
</reference>
<evidence type="ECO:0000259" key="2">
    <source>
        <dbReference type="PROSITE" id="PS51192"/>
    </source>
</evidence>